<accession>A0A518H2S4</accession>
<evidence type="ECO:0000313" key="3">
    <source>
        <dbReference type="Proteomes" id="UP000317835"/>
    </source>
</evidence>
<sequence length="191" mass="21078">MLLVAAVAVWTSYAVDRNRIATLERRIARDRPLVRELVVEDPRRLAAVKRETTWLGENRWEFYLPEGGHRLCLATREIPQAGLAAEGASLPLRPGRHVVVLETVDGAPLQRVVATLDGRHRLELEKPHAMGYGSESPADQVPSAPPDVPLVLHRLRYNQPLGQGRSGTPPGPTDGILLWIEPEPTPLPSDP</sequence>
<gene>
    <name evidence="2" type="ORF">ElP_30550</name>
</gene>
<evidence type="ECO:0000256" key="1">
    <source>
        <dbReference type="SAM" id="MobiDB-lite"/>
    </source>
</evidence>
<dbReference type="Proteomes" id="UP000317835">
    <property type="component" value="Chromosome"/>
</dbReference>
<evidence type="ECO:0000313" key="2">
    <source>
        <dbReference type="EMBL" id="QDV35152.1"/>
    </source>
</evidence>
<feature type="region of interest" description="Disordered" evidence="1">
    <location>
        <begin position="159"/>
        <end position="191"/>
    </location>
</feature>
<reference evidence="2 3" key="1">
    <citation type="submission" date="2019-02" db="EMBL/GenBank/DDBJ databases">
        <title>Deep-cultivation of Planctomycetes and their phenomic and genomic characterization uncovers novel biology.</title>
        <authorList>
            <person name="Wiegand S."/>
            <person name="Jogler M."/>
            <person name="Boedeker C."/>
            <person name="Pinto D."/>
            <person name="Vollmers J."/>
            <person name="Rivas-Marin E."/>
            <person name="Kohn T."/>
            <person name="Peeters S.H."/>
            <person name="Heuer A."/>
            <person name="Rast P."/>
            <person name="Oberbeckmann S."/>
            <person name="Bunk B."/>
            <person name="Jeske O."/>
            <person name="Meyerdierks A."/>
            <person name="Storesund J.E."/>
            <person name="Kallscheuer N."/>
            <person name="Luecker S."/>
            <person name="Lage O.M."/>
            <person name="Pohl T."/>
            <person name="Merkel B.J."/>
            <person name="Hornburger P."/>
            <person name="Mueller R.-W."/>
            <person name="Bruemmer F."/>
            <person name="Labrenz M."/>
            <person name="Spormann A.M."/>
            <person name="Op den Camp H."/>
            <person name="Overmann J."/>
            <person name="Amann R."/>
            <person name="Jetten M.S.M."/>
            <person name="Mascher T."/>
            <person name="Medema M.H."/>
            <person name="Devos D.P."/>
            <person name="Kaster A.-K."/>
            <person name="Ovreas L."/>
            <person name="Rohde M."/>
            <person name="Galperin M.Y."/>
            <person name="Jogler C."/>
        </authorList>
    </citation>
    <scope>NUCLEOTIDE SEQUENCE [LARGE SCALE GENOMIC DNA]</scope>
    <source>
        <strain evidence="2 3">ElP</strain>
    </source>
</reference>
<dbReference type="KEGG" id="tpla:ElP_30550"/>
<dbReference type="EMBL" id="CP036426">
    <property type="protein sequence ID" value="QDV35152.1"/>
    <property type="molecule type" value="Genomic_DNA"/>
</dbReference>
<name>A0A518H2S4_9BACT</name>
<keyword evidence="3" id="KW-1185">Reference proteome</keyword>
<proteinExistence type="predicted"/>
<dbReference type="AlphaFoldDB" id="A0A518H2S4"/>
<protein>
    <submittedName>
        <fullName evidence="2">Uncharacterized protein</fullName>
    </submittedName>
</protein>
<organism evidence="2 3">
    <name type="scientific">Tautonia plasticadhaerens</name>
    <dbReference type="NCBI Taxonomy" id="2527974"/>
    <lineage>
        <taxon>Bacteria</taxon>
        <taxon>Pseudomonadati</taxon>
        <taxon>Planctomycetota</taxon>
        <taxon>Planctomycetia</taxon>
        <taxon>Isosphaerales</taxon>
        <taxon>Isosphaeraceae</taxon>
        <taxon>Tautonia</taxon>
    </lineage>
</organism>